<keyword evidence="1" id="KW-0677">Repeat</keyword>
<dbReference type="EMBL" id="KV878895">
    <property type="protein sequence ID" value="OJJ85146.1"/>
    <property type="molecule type" value="Genomic_DNA"/>
</dbReference>
<dbReference type="InterPro" id="IPR036770">
    <property type="entry name" value="Ankyrin_rpt-contain_sf"/>
</dbReference>
<dbReference type="InterPro" id="IPR002110">
    <property type="entry name" value="Ankyrin_rpt"/>
</dbReference>
<sequence length="433" mass="47264">MPPSLKGRILLATSYTSKATKGTLSFVIYSVNRALDDLTQPSDEQRSGQHRMISEAVSHLKKFQLDNINEEGQDVGEETEAHNVFCGAIVIGNLPLVKSLLGSMLLDSVNRINPYFGIHLSIAAAWGYLYIARYLLICGANPARVVNIPIRRWVPDPALKDLDLPVGKYIYLDPIGSALQAAALAGHDDIVRLLVPYSQSPATWEEYYLAFQASARGGHLTIINILLHAVGKIIHELGWQHYQMLWQAVRHNQEAMVQMLLDHGIDVNMVPYSGPHALNIAAAQGHEQMVRLLLDRGSHVHLSEGLGLSPIKHAAANRHQKIVEILLQLGANLDDAVISSASSGQAHLLKYLLLHKNVDLHKPLDKATVGVQALHLALTNRCLATSSILLDAGVLDNYSNLVDQLEVLPAEIGIGNSAGDIFGADGKIHIEHV</sequence>
<dbReference type="PROSITE" id="PS50088">
    <property type="entry name" value="ANK_REPEAT"/>
    <property type="match status" value="2"/>
</dbReference>
<keyword evidence="5" id="KW-1185">Reference proteome</keyword>
<dbReference type="SUPFAM" id="SSF48403">
    <property type="entry name" value="Ankyrin repeat"/>
    <property type="match status" value="1"/>
</dbReference>
<organism evidence="4 5">
    <name type="scientific">Aspergillus glaucus CBS 516.65</name>
    <dbReference type="NCBI Taxonomy" id="1160497"/>
    <lineage>
        <taxon>Eukaryota</taxon>
        <taxon>Fungi</taxon>
        <taxon>Dikarya</taxon>
        <taxon>Ascomycota</taxon>
        <taxon>Pezizomycotina</taxon>
        <taxon>Eurotiomycetes</taxon>
        <taxon>Eurotiomycetidae</taxon>
        <taxon>Eurotiales</taxon>
        <taxon>Aspergillaceae</taxon>
        <taxon>Aspergillus</taxon>
        <taxon>Aspergillus subgen. Aspergillus</taxon>
    </lineage>
</organism>
<dbReference type="Pfam" id="PF12796">
    <property type="entry name" value="Ank_2"/>
    <property type="match status" value="1"/>
</dbReference>
<dbReference type="PANTHER" id="PTHR24198:SF165">
    <property type="entry name" value="ANKYRIN REPEAT-CONTAINING PROTEIN-RELATED"/>
    <property type="match status" value="1"/>
</dbReference>
<protein>
    <submittedName>
        <fullName evidence="4">Uncharacterized protein</fullName>
    </submittedName>
</protein>
<accession>A0A1L9VMJ3</accession>
<evidence type="ECO:0000313" key="4">
    <source>
        <dbReference type="EMBL" id="OJJ85146.1"/>
    </source>
</evidence>
<proteinExistence type="predicted"/>
<reference evidence="5" key="1">
    <citation type="journal article" date="2017" name="Genome Biol.">
        <title>Comparative genomics reveals high biological diversity and specific adaptations in the industrially and medically important fungal genus Aspergillus.</title>
        <authorList>
            <person name="de Vries R.P."/>
            <person name="Riley R."/>
            <person name="Wiebenga A."/>
            <person name="Aguilar-Osorio G."/>
            <person name="Amillis S."/>
            <person name="Uchima C.A."/>
            <person name="Anderluh G."/>
            <person name="Asadollahi M."/>
            <person name="Askin M."/>
            <person name="Barry K."/>
            <person name="Battaglia E."/>
            <person name="Bayram O."/>
            <person name="Benocci T."/>
            <person name="Braus-Stromeyer S.A."/>
            <person name="Caldana C."/>
            <person name="Canovas D."/>
            <person name="Cerqueira G.C."/>
            <person name="Chen F."/>
            <person name="Chen W."/>
            <person name="Choi C."/>
            <person name="Clum A."/>
            <person name="Dos Santos R.A."/>
            <person name="Damasio A.R."/>
            <person name="Diallinas G."/>
            <person name="Emri T."/>
            <person name="Fekete E."/>
            <person name="Flipphi M."/>
            <person name="Freyberg S."/>
            <person name="Gallo A."/>
            <person name="Gournas C."/>
            <person name="Habgood R."/>
            <person name="Hainaut M."/>
            <person name="Harispe M.L."/>
            <person name="Henrissat B."/>
            <person name="Hilden K.S."/>
            <person name="Hope R."/>
            <person name="Hossain A."/>
            <person name="Karabika E."/>
            <person name="Karaffa L."/>
            <person name="Karanyi Z."/>
            <person name="Krasevec N."/>
            <person name="Kuo A."/>
            <person name="Kusch H."/>
            <person name="LaButti K."/>
            <person name="Lagendijk E.L."/>
            <person name="Lapidus A."/>
            <person name="Levasseur A."/>
            <person name="Lindquist E."/>
            <person name="Lipzen A."/>
            <person name="Logrieco A.F."/>
            <person name="MacCabe A."/>
            <person name="Maekelae M.R."/>
            <person name="Malavazi I."/>
            <person name="Melin P."/>
            <person name="Meyer V."/>
            <person name="Mielnichuk N."/>
            <person name="Miskei M."/>
            <person name="Molnar A.P."/>
            <person name="Mule G."/>
            <person name="Ngan C.Y."/>
            <person name="Orejas M."/>
            <person name="Orosz E."/>
            <person name="Ouedraogo J.P."/>
            <person name="Overkamp K.M."/>
            <person name="Park H.-S."/>
            <person name="Perrone G."/>
            <person name="Piumi F."/>
            <person name="Punt P.J."/>
            <person name="Ram A.F."/>
            <person name="Ramon A."/>
            <person name="Rauscher S."/>
            <person name="Record E."/>
            <person name="Riano-Pachon D.M."/>
            <person name="Robert V."/>
            <person name="Roehrig J."/>
            <person name="Ruller R."/>
            <person name="Salamov A."/>
            <person name="Salih N.S."/>
            <person name="Samson R.A."/>
            <person name="Sandor E."/>
            <person name="Sanguinetti M."/>
            <person name="Schuetze T."/>
            <person name="Sepcic K."/>
            <person name="Shelest E."/>
            <person name="Sherlock G."/>
            <person name="Sophianopoulou V."/>
            <person name="Squina F.M."/>
            <person name="Sun H."/>
            <person name="Susca A."/>
            <person name="Todd R.B."/>
            <person name="Tsang A."/>
            <person name="Unkles S.E."/>
            <person name="van de Wiele N."/>
            <person name="van Rossen-Uffink D."/>
            <person name="Oliveira J.V."/>
            <person name="Vesth T.C."/>
            <person name="Visser J."/>
            <person name="Yu J.-H."/>
            <person name="Zhou M."/>
            <person name="Andersen M.R."/>
            <person name="Archer D.B."/>
            <person name="Baker S.E."/>
            <person name="Benoit I."/>
            <person name="Brakhage A.A."/>
            <person name="Braus G.H."/>
            <person name="Fischer R."/>
            <person name="Frisvad J.C."/>
            <person name="Goldman G.H."/>
            <person name="Houbraken J."/>
            <person name="Oakley B."/>
            <person name="Pocsi I."/>
            <person name="Scazzocchio C."/>
            <person name="Seiboth B."/>
            <person name="vanKuyk P.A."/>
            <person name="Wortman J."/>
            <person name="Dyer P.S."/>
            <person name="Grigoriev I.V."/>
        </authorList>
    </citation>
    <scope>NUCLEOTIDE SEQUENCE [LARGE SCALE GENOMIC DNA]</scope>
    <source>
        <strain evidence="5">CBS 516.65</strain>
    </source>
</reference>
<keyword evidence="2 3" id="KW-0040">ANK repeat</keyword>
<dbReference type="PANTHER" id="PTHR24198">
    <property type="entry name" value="ANKYRIN REPEAT AND PROTEIN KINASE DOMAIN-CONTAINING PROTEIN"/>
    <property type="match status" value="1"/>
</dbReference>
<dbReference type="Proteomes" id="UP000184300">
    <property type="component" value="Unassembled WGS sequence"/>
</dbReference>
<dbReference type="OrthoDB" id="4772757at2759"/>
<dbReference type="PROSITE" id="PS50297">
    <property type="entry name" value="ANK_REP_REGION"/>
    <property type="match status" value="2"/>
</dbReference>
<evidence type="ECO:0000313" key="5">
    <source>
        <dbReference type="Proteomes" id="UP000184300"/>
    </source>
</evidence>
<feature type="repeat" description="ANK" evidence="3">
    <location>
        <begin position="273"/>
        <end position="305"/>
    </location>
</feature>
<dbReference type="GeneID" id="34458208"/>
<gene>
    <name evidence="4" type="ORF">ASPGLDRAFT_147940</name>
</gene>
<dbReference type="AlphaFoldDB" id="A0A1L9VMJ3"/>
<name>A0A1L9VMJ3_ASPGL</name>
<dbReference type="Gene3D" id="1.25.40.20">
    <property type="entry name" value="Ankyrin repeat-containing domain"/>
    <property type="match status" value="1"/>
</dbReference>
<dbReference type="VEuPathDB" id="FungiDB:ASPGLDRAFT_147940"/>
<feature type="repeat" description="ANK" evidence="3">
    <location>
        <begin position="306"/>
        <end position="334"/>
    </location>
</feature>
<dbReference type="RefSeq" id="XP_022401844.1">
    <property type="nucleotide sequence ID" value="XM_022541947.1"/>
</dbReference>
<dbReference type="SMART" id="SM00248">
    <property type="entry name" value="ANK"/>
    <property type="match status" value="7"/>
</dbReference>
<dbReference type="STRING" id="1160497.A0A1L9VMJ3"/>
<evidence type="ECO:0000256" key="3">
    <source>
        <dbReference type="PROSITE-ProRule" id="PRU00023"/>
    </source>
</evidence>
<evidence type="ECO:0000256" key="2">
    <source>
        <dbReference type="ARBA" id="ARBA00023043"/>
    </source>
</evidence>
<evidence type="ECO:0000256" key="1">
    <source>
        <dbReference type="ARBA" id="ARBA00022737"/>
    </source>
</evidence>